<dbReference type="EMBL" id="SNRW01039311">
    <property type="protein sequence ID" value="KAA6352788.1"/>
    <property type="molecule type" value="Genomic_DNA"/>
</dbReference>
<gene>
    <name evidence="1" type="ORF">EZS28_051685</name>
</gene>
<name>A0A5J4T3U8_9EUKA</name>
<protein>
    <submittedName>
        <fullName evidence="1">Uncharacterized protein</fullName>
    </submittedName>
</protein>
<evidence type="ECO:0000313" key="2">
    <source>
        <dbReference type="Proteomes" id="UP000324800"/>
    </source>
</evidence>
<proteinExistence type="predicted"/>
<dbReference type="Proteomes" id="UP000324800">
    <property type="component" value="Unassembled WGS sequence"/>
</dbReference>
<accession>A0A5J4T3U8</accession>
<organism evidence="1 2">
    <name type="scientific">Streblomastix strix</name>
    <dbReference type="NCBI Taxonomy" id="222440"/>
    <lineage>
        <taxon>Eukaryota</taxon>
        <taxon>Metamonada</taxon>
        <taxon>Preaxostyla</taxon>
        <taxon>Oxymonadida</taxon>
        <taxon>Streblomastigidae</taxon>
        <taxon>Streblomastix</taxon>
    </lineage>
</organism>
<evidence type="ECO:0000313" key="1">
    <source>
        <dbReference type="EMBL" id="KAA6352788.1"/>
    </source>
</evidence>
<comment type="caution">
    <text evidence="1">The sequence shown here is derived from an EMBL/GenBank/DDBJ whole genome shotgun (WGS) entry which is preliminary data.</text>
</comment>
<sequence>MGIESSQKWLTIPLQYAVNNVTNGIYHINNPNTTAWKYEEGKGNDNDYCGWIRFPCATFGKAVIRSITQHPEINSEVKIGIVQEYILDTNTTSQIDAQGKKVSISNQLNYQDESNFINIPPPFNPEQLENYTLFISTPTPEVYNQIAPPYVLPVVPKLMHFVKVKFDSLIPDVPLIYPNITEPPFDTIDDIPVKVDEDIFTYPAPQFNFMKLHSDILTLLTATYSILADPPFISRSPCVSAQAENSVVKLQYLISSIFEVYYIDIIYFVVLANP</sequence>
<dbReference type="AlphaFoldDB" id="A0A5J4T3U8"/>
<reference evidence="1 2" key="1">
    <citation type="submission" date="2019-03" db="EMBL/GenBank/DDBJ databases">
        <title>Single cell metagenomics reveals metabolic interactions within the superorganism composed of flagellate Streblomastix strix and complex community of Bacteroidetes bacteria on its surface.</title>
        <authorList>
            <person name="Treitli S.C."/>
            <person name="Kolisko M."/>
            <person name="Husnik F."/>
            <person name="Keeling P."/>
            <person name="Hampl V."/>
        </authorList>
    </citation>
    <scope>NUCLEOTIDE SEQUENCE [LARGE SCALE GENOMIC DNA]</scope>
    <source>
        <strain evidence="1">ST1C</strain>
    </source>
</reference>